<organism evidence="2 3">
    <name type="scientific">Natrinema hispanicum</name>
    <dbReference type="NCBI Taxonomy" id="392421"/>
    <lineage>
        <taxon>Archaea</taxon>
        <taxon>Methanobacteriati</taxon>
        <taxon>Methanobacteriota</taxon>
        <taxon>Stenosarchaea group</taxon>
        <taxon>Halobacteria</taxon>
        <taxon>Halobacteriales</taxon>
        <taxon>Natrialbaceae</taxon>
        <taxon>Natrinema</taxon>
    </lineage>
</organism>
<proteinExistence type="predicted"/>
<feature type="transmembrane region" description="Helical" evidence="1">
    <location>
        <begin position="73"/>
        <end position="95"/>
    </location>
</feature>
<keyword evidence="1" id="KW-0812">Transmembrane</keyword>
<comment type="caution">
    <text evidence="2">The sequence shown here is derived from an EMBL/GenBank/DDBJ whole genome shotgun (WGS) entry which is preliminary data.</text>
</comment>
<dbReference type="RefSeq" id="WP_130498785.1">
    <property type="nucleotide sequence ID" value="NZ_SHMP01000003.1"/>
</dbReference>
<keyword evidence="1" id="KW-1133">Transmembrane helix</keyword>
<dbReference type="Proteomes" id="UP000291097">
    <property type="component" value="Unassembled WGS sequence"/>
</dbReference>
<feature type="transmembrane region" description="Helical" evidence="1">
    <location>
        <begin position="6"/>
        <end position="27"/>
    </location>
</feature>
<dbReference type="AlphaFoldDB" id="A0A482YD04"/>
<dbReference type="OrthoDB" id="188223at2157"/>
<accession>A0A482YD04</accession>
<evidence type="ECO:0008006" key="4">
    <source>
        <dbReference type="Google" id="ProtNLM"/>
    </source>
</evidence>
<feature type="transmembrane region" description="Helical" evidence="1">
    <location>
        <begin position="34"/>
        <end position="53"/>
    </location>
</feature>
<dbReference type="EMBL" id="SHMP01000003">
    <property type="protein sequence ID" value="RZV11358.1"/>
    <property type="molecule type" value="Genomic_DNA"/>
</dbReference>
<evidence type="ECO:0000256" key="1">
    <source>
        <dbReference type="SAM" id="Phobius"/>
    </source>
</evidence>
<sequence>MNRSLLYHVSQMVVGGGLVMIAVSNFLSGNPDGVRLSISSVLMIVGGVGVLIGNGYHVLTGNVDRVELGPVSIWLSVVAAILILLAGVLQLLLLLG</sequence>
<reference evidence="2 3" key="1">
    <citation type="submission" date="2019-02" db="EMBL/GenBank/DDBJ databases">
        <title>Genomic Encyclopedia of Archaeal and Bacterial Type Strains, Phase II (KMG-II): from individual species to whole genera.</title>
        <authorList>
            <person name="Goeker M."/>
        </authorList>
    </citation>
    <scope>NUCLEOTIDE SEQUENCE [LARGE SCALE GENOMIC DNA]</scope>
    <source>
        <strain evidence="2 3">DSM 18328</strain>
    </source>
</reference>
<evidence type="ECO:0000313" key="2">
    <source>
        <dbReference type="EMBL" id="RZV11358.1"/>
    </source>
</evidence>
<gene>
    <name evidence="2" type="ORF">BDK88_0235</name>
</gene>
<protein>
    <recommendedName>
        <fullName evidence="4">Major facilitator superfamily (MFS) profile domain-containing protein</fullName>
    </recommendedName>
</protein>
<evidence type="ECO:0000313" key="3">
    <source>
        <dbReference type="Proteomes" id="UP000291097"/>
    </source>
</evidence>
<keyword evidence="1" id="KW-0472">Membrane</keyword>
<name>A0A482YD04_9EURY</name>